<reference evidence="5" key="1">
    <citation type="submission" date="2016-11" db="UniProtKB">
        <authorList>
            <consortium name="WormBaseParasite"/>
        </authorList>
    </citation>
    <scope>IDENTIFICATION</scope>
</reference>
<dbReference type="InterPro" id="IPR038765">
    <property type="entry name" value="Papain-like_cys_pep_sf"/>
</dbReference>
<keyword evidence="4" id="KW-1185">Reference proteome</keyword>
<evidence type="ECO:0000256" key="1">
    <source>
        <dbReference type="ARBA" id="ARBA00000707"/>
    </source>
</evidence>
<dbReference type="Gene3D" id="3.90.70.10">
    <property type="entry name" value="Cysteine proteinases"/>
    <property type="match status" value="1"/>
</dbReference>
<dbReference type="InterPro" id="IPR028889">
    <property type="entry name" value="USP"/>
</dbReference>
<proteinExistence type="predicted"/>
<comment type="catalytic activity">
    <reaction evidence="1">
        <text>Thiol-dependent hydrolysis of ester, thioester, amide, peptide and isopeptide bonds formed by the C-terminal Gly of ubiquitin (a 76-residue protein attached to proteins as an intracellular targeting signal).</text>
        <dbReference type="EC" id="3.4.19.12"/>
    </reaction>
</comment>
<sequence length="157" mass="17529">DCLEAFLQPEQLTGACQWLCPACHSRQDATKQLDVWRLPPCLLVHLKRFCGYDGGKKISSLVEVPGCRPWISIGSAAIQALKSNRRVYNLYGVCKSLTAGRTAALHCRLLECATTNHSGTVSMTTKCRKLRPDNVVSAVQSYILFYTGNRAKRFDFF</sequence>
<dbReference type="InterPro" id="IPR050185">
    <property type="entry name" value="Ub_carboxyl-term_hydrolase"/>
</dbReference>
<dbReference type="PROSITE" id="PS50235">
    <property type="entry name" value="USP_3"/>
    <property type="match status" value="1"/>
</dbReference>
<dbReference type="Proteomes" id="UP000095280">
    <property type="component" value="Unplaced"/>
</dbReference>
<dbReference type="Pfam" id="PF00443">
    <property type="entry name" value="UCH"/>
    <property type="match status" value="1"/>
</dbReference>
<accession>A0A1I8FGX4</accession>
<evidence type="ECO:0000259" key="3">
    <source>
        <dbReference type="PROSITE" id="PS50235"/>
    </source>
</evidence>
<dbReference type="WBParaSite" id="maker-unitig_34272-snap-gene-0.3-mRNA-1">
    <property type="protein sequence ID" value="maker-unitig_34272-snap-gene-0.3-mRNA-1"/>
    <property type="gene ID" value="maker-unitig_34272-snap-gene-0.3"/>
</dbReference>
<feature type="domain" description="USP" evidence="3">
    <location>
        <begin position="1"/>
        <end position="149"/>
    </location>
</feature>
<organism evidence="4 5">
    <name type="scientific">Macrostomum lignano</name>
    <dbReference type="NCBI Taxonomy" id="282301"/>
    <lineage>
        <taxon>Eukaryota</taxon>
        <taxon>Metazoa</taxon>
        <taxon>Spiralia</taxon>
        <taxon>Lophotrochozoa</taxon>
        <taxon>Platyhelminthes</taxon>
        <taxon>Rhabditophora</taxon>
        <taxon>Macrostomorpha</taxon>
        <taxon>Macrostomida</taxon>
        <taxon>Macrostomidae</taxon>
        <taxon>Macrostomum</taxon>
    </lineage>
</organism>
<dbReference type="EC" id="3.4.19.12" evidence="2"/>
<dbReference type="SUPFAM" id="SSF54001">
    <property type="entry name" value="Cysteine proteinases"/>
    <property type="match status" value="1"/>
</dbReference>
<dbReference type="GO" id="GO:0016579">
    <property type="term" value="P:protein deubiquitination"/>
    <property type="evidence" value="ECO:0007669"/>
    <property type="project" value="InterPro"/>
</dbReference>
<evidence type="ECO:0000313" key="5">
    <source>
        <dbReference type="WBParaSite" id="maker-unitig_34272-snap-gene-0.3-mRNA-1"/>
    </source>
</evidence>
<evidence type="ECO:0000313" key="4">
    <source>
        <dbReference type="Proteomes" id="UP000095280"/>
    </source>
</evidence>
<dbReference type="PANTHER" id="PTHR21646">
    <property type="entry name" value="UBIQUITIN CARBOXYL-TERMINAL HYDROLASE"/>
    <property type="match status" value="1"/>
</dbReference>
<evidence type="ECO:0000256" key="2">
    <source>
        <dbReference type="ARBA" id="ARBA00012759"/>
    </source>
</evidence>
<dbReference type="AlphaFoldDB" id="A0A1I8FGX4"/>
<dbReference type="InterPro" id="IPR001394">
    <property type="entry name" value="Peptidase_C19_UCH"/>
</dbReference>
<name>A0A1I8FGX4_9PLAT</name>
<protein>
    <recommendedName>
        <fullName evidence="2">ubiquitinyl hydrolase 1</fullName>
        <ecNumber evidence="2">3.4.19.12</ecNumber>
    </recommendedName>
</protein>
<dbReference type="GO" id="GO:0004843">
    <property type="term" value="F:cysteine-type deubiquitinase activity"/>
    <property type="evidence" value="ECO:0007669"/>
    <property type="project" value="UniProtKB-EC"/>
</dbReference>